<proteinExistence type="inferred from homology"/>
<dbReference type="RefSeq" id="WP_146796974.1">
    <property type="nucleotide sequence ID" value="NZ_BARC01000006.1"/>
</dbReference>
<dbReference type="Proteomes" id="UP000321230">
    <property type="component" value="Unassembled WGS sequence"/>
</dbReference>
<dbReference type="PIRSF" id="PIRSF010376">
    <property type="entry name" value="IspE"/>
    <property type="match status" value="1"/>
</dbReference>
<dbReference type="NCBIfam" id="NF011202">
    <property type="entry name" value="PRK14608.1"/>
    <property type="match status" value="1"/>
</dbReference>
<keyword evidence="6 10" id="KW-0418">Kinase</keyword>
<dbReference type="EMBL" id="BJUZ01000002">
    <property type="protein sequence ID" value="GEK94157.1"/>
    <property type="molecule type" value="Genomic_DNA"/>
</dbReference>
<feature type="binding site" evidence="10">
    <location>
        <begin position="97"/>
        <end position="107"/>
    </location>
    <ligand>
        <name>ATP</name>
        <dbReference type="ChEBI" id="CHEBI:30616"/>
    </ligand>
</feature>
<dbReference type="PANTHER" id="PTHR43527">
    <property type="entry name" value="4-DIPHOSPHOCYTIDYL-2-C-METHYL-D-ERYTHRITOL KINASE, CHLOROPLASTIC"/>
    <property type="match status" value="1"/>
</dbReference>
<evidence type="ECO:0000256" key="4">
    <source>
        <dbReference type="ARBA" id="ARBA00022679"/>
    </source>
</evidence>
<dbReference type="InterPro" id="IPR036554">
    <property type="entry name" value="GHMP_kinase_C_sf"/>
</dbReference>
<dbReference type="SUPFAM" id="SSF55060">
    <property type="entry name" value="GHMP Kinase, C-terminal domain"/>
    <property type="match status" value="1"/>
</dbReference>
<comment type="function">
    <text evidence="10">Catalyzes the phosphorylation of the position 2 hydroxy group of 4-diphosphocytidyl-2C-methyl-D-erythritol.</text>
</comment>
<name>A0A511B8L5_9PROT</name>
<dbReference type="InterPro" id="IPR013750">
    <property type="entry name" value="GHMP_kinase_C_dom"/>
</dbReference>
<evidence type="ECO:0000256" key="8">
    <source>
        <dbReference type="ARBA" id="ARBA00023229"/>
    </source>
</evidence>
<evidence type="ECO:0000256" key="7">
    <source>
        <dbReference type="ARBA" id="ARBA00022840"/>
    </source>
</evidence>
<sequence length="293" mass="31002">MRLLQDTAHAKINLFLHVTGRRSDGYHLLDSLAVFAGVGDQVSMQAPAEEMSLVITGHFGKGLDCNADNLVLRAANLLKDATKSTGAWNFKLEKNLPVASGIGGGSADAACALRLLATEWKSDPSILYSVAEKLGADVPVCIAQKATRMQGIGEVLHTVPQLPDIGMLLINPGVGVSTPAIFKSFATLGGIRSRQEITFPEKWETASSLFSTLRETGNDLQAPAILHAPIIQDVLNAIALQQGCEISRMSGSGATCFGLFSTPAEAESAQQSLSAQAANLGWWTWAGPLHQSP</sequence>
<protein>
    <recommendedName>
        <fullName evidence="3 10">4-diphosphocytidyl-2-C-methyl-D-erythritol kinase</fullName>
        <shortName evidence="10">CMK</shortName>
        <ecNumber evidence="2 10">2.7.1.148</ecNumber>
    </recommendedName>
    <alternativeName>
        <fullName evidence="9 10">4-(cytidine-5'-diphospho)-2-C-methyl-D-erythritol kinase</fullName>
    </alternativeName>
</protein>
<dbReference type="SUPFAM" id="SSF54211">
    <property type="entry name" value="Ribosomal protein S5 domain 2-like"/>
    <property type="match status" value="1"/>
</dbReference>
<keyword evidence="8 10" id="KW-0414">Isoprene biosynthesis</keyword>
<dbReference type="InterPro" id="IPR014721">
    <property type="entry name" value="Ribsml_uS5_D2-typ_fold_subgr"/>
</dbReference>
<evidence type="ECO:0000259" key="11">
    <source>
        <dbReference type="Pfam" id="PF00288"/>
    </source>
</evidence>
<comment type="similarity">
    <text evidence="1 10">Belongs to the GHMP kinase family. IspE subfamily.</text>
</comment>
<dbReference type="GO" id="GO:0019288">
    <property type="term" value="P:isopentenyl diphosphate biosynthetic process, methylerythritol 4-phosphate pathway"/>
    <property type="evidence" value="ECO:0007669"/>
    <property type="project" value="UniProtKB-UniRule"/>
</dbReference>
<evidence type="ECO:0000256" key="9">
    <source>
        <dbReference type="ARBA" id="ARBA00032554"/>
    </source>
</evidence>
<feature type="domain" description="GHMP kinase N-terminal" evidence="11">
    <location>
        <begin position="69"/>
        <end position="143"/>
    </location>
</feature>
<feature type="active site" evidence="10">
    <location>
        <position position="137"/>
    </location>
</feature>
<dbReference type="GO" id="GO:0005524">
    <property type="term" value="F:ATP binding"/>
    <property type="evidence" value="ECO:0007669"/>
    <property type="project" value="UniProtKB-UniRule"/>
</dbReference>
<keyword evidence="5 10" id="KW-0547">Nucleotide-binding</keyword>
<dbReference type="InterPro" id="IPR020568">
    <property type="entry name" value="Ribosomal_Su5_D2-typ_SF"/>
</dbReference>
<comment type="pathway">
    <text evidence="10">Isoprenoid biosynthesis; isopentenyl diphosphate biosynthesis via DXP pathway; isopentenyl diphosphate from 1-deoxy-D-xylulose 5-phosphate: step 3/6.</text>
</comment>
<evidence type="ECO:0000256" key="6">
    <source>
        <dbReference type="ARBA" id="ARBA00022777"/>
    </source>
</evidence>
<comment type="caution">
    <text evidence="13">The sequence shown here is derived from an EMBL/GenBank/DDBJ whole genome shotgun (WGS) entry which is preliminary data.</text>
</comment>
<feature type="active site" evidence="10">
    <location>
        <position position="11"/>
    </location>
</feature>
<reference evidence="13 14" key="1">
    <citation type="submission" date="2019-07" db="EMBL/GenBank/DDBJ databases">
        <title>Whole genome shotgun sequence of Gluconobacter wancherniae NBRC 103581.</title>
        <authorList>
            <person name="Hosoyama A."/>
            <person name="Uohara A."/>
            <person name="Ohji S."/>
            <person name="Ichikawa N."/>
        </authorList>
    </citation>
    <scope>NUCLEOTIDE SEQUENCE [LARGE SCALE GENOMIC DNA]</scope>
    <source>
        <strain evidence="13 14">NBRC 103581</strain>
    </source>
</reference>
<evidence type="ECO:0000256" key="5">
    <source>
        <dbReference type="ARBA" id="ARBA00022741"/>
    </source>
</evidence>
<comment type="catalytic activity">
    <reaction evidence="10">
        <text>4-CDP-2-C-methyl-D-erythritol + ATP = 4-CDP-2-C-methyl-D-erythritol 2-phosphate + ADP + H(+)</text>
        <dbReference type="Rhea" id="RHEA:18437"/>
        <dbReference type="ChEBI" id="CHEBI:15378"/>
        <dbReference type="ChEBI" id="CHEBI:30616"/>
        <dbReference type="ChEBI" id="CHEBI:57823"/>
        <dbReference type="ChEBI" id="CHEBI:57919"/>
        <dbReference type="ChEBI" id="CHEBI:456216"/>
        <dbReference type="EC" id="2.7.1.148"/>
    </reaction>
</comment>
<dbReference type="Pfam" id="PF08544">
    <property type="entry name" value="GHMP_kinases_C"/>
    <property type="match status" value="1"/>
</dbReference>
<keyword evidence="7 10" id="KW-0067">ATP-binding</keyword>
<dbReference type="GO" id="GO:0016114">
    <property type="term" value="P:terpenoid biosynthetic process"/>
    <property type="evidence" value="ECO:0007669"/>
    <property type="project" value="UniProtKB-UniRule"/>
</dbReference>
<evidence type="ECO:0000256" key="2">
    <source>
        <dbReference type="ARBA" id="ARBA00012052"/>
    </source>
</evidence>
<dbReference type="Pfam" id="PF00288">
    <property type="entry name" value="GHMP_kinases_N"/>
    <property type="match status" value="1"/>
</dbReference>
<dbReference type="AlphaFoldDB" id="A0A511B8L5"/>
<dbReference type="Gene3D" id="3.30.70.890">
    <property type="entry name" value="GHMP kinase, C-terminal domain"/>
    <property type="match status" value="1"/>
</dbReference>
<dbReference type="Gene3D" id="3.30.230.10">
    <property type="match status" value="1"/>
</dbReference>
<feature type="domain" description="GHMP kinase C-terminal" evidence="12">
    <location>
        <begin position="217"/>
        <end position="277"/>
    </location>
</feature>
<organism evidence="13 14">
    <name type="scientific">Gluconobacter wancherniae NBRC 103581</name>
    <dbReference type="NCBI Taxonomy" id="656744"/>
    <lineage>
        <taxon>Bacteria</taxon>
        <taxon>Pseudomonadati</taxon>
        <taxon>Pseudomonadota</taxon>
        <taxon>Alphaproteobacteria</taxon>
        <taxon>Acetobacterales</taxon>
        <taxon>Acetobacteraceae</taxon>
        <taxon>Gluconobacter</taxon>
    </lineage>
</organism>
<keyword evidence="14" id="KW-1185">Reference proteome</keyword>
<dbReference type="GO" id="GO:0050515">
    <property type="term" value="F:4-(cytidine 5'-diphospho)-2-C-methyl-D-erythritol kinase activity"/>
    <property type="evidence" value="ECO:0007669"/>
    <property type="project" value="UniProtKB-UniRule"/>
</dbReference>
<dbReference type="PANTHER" id="PTHR43527:SF2">
    <property type="entry name" value="4-DIPHOSPHOCYTIDYL-2-C-METHYL-D-ERYTHRITOL KINASE, CHLOROPLASTIC"/>
    <property type="match status" value="1"/>
</dbReference>
<evidence type="ECO:0000256" key="10">
    <source>
        <dbReference type="HAMAP-Rule" id="MF_00061"/>
    </source>
</evidence>
<dbReference type="UniPathway" id="UPA00056">
    <property type="reaction ID" value="UER00094"/>
</dbReference>
<evidence type="ECO:0000256" key="1">
    <source>
        <dbReference type="ARBA" id="ARBA00009684"/>
    </source>
</evidence>
<evidence type="ECO:0000259" key="12">
    <source>
        <dbReference type="Pfam" id="PF08544"/>
    </source>
</evidence>
<evidence type="ECO:0000313" key="14">
    <source>
        <dbReference type="Proteomes" id="UP000321230"/>
    </source>
</evidence>
<dbReference type="HAMAP" id="MF_00061">
    <property type="entry name" value="IspE"/>
    <property type="match status" value="1"/>
</dbReference>
<keyword evidence="4 10" id="KW-0808">Transferase</keyword>
<dbReference type="EC" id="2.7.1.148" evidence="2 10"/>
<gene>
    <name evidence="10 13" type="primary">ispE</name>
    <name evidence="13" type="ORF">GWA01_19270</name>
</gene>
<dbReference type="InterPro" id="IPR006204">
    <property type="entry name" value="GHMP_kinase_N_dom"/>
</dbReference>
<accession>A0A511B8L5</accession>
<dbReference type="InterPro" id="IPR004424">
    <property type="entry name" value="IspE"/>
</dbReference>
<dbReference type="OrthoDB" id="9809438at2"/>
<evidence type="ECO:0000256" key="3">
    <source>
        <dbReference type="ARBA" id="ARBA00017473"/>
    </source>
</evidence>
<dbReference type="NCBIfam" id="TIGR00154">
    <property type="entry name" value="ispE"/>
    <property type="match status" value="1"/>
</dbReference>
<evidence type="ECO:0000313" key="13">
    <source>
        <dbReference type="EMBL" id="GEK94157.1"/>
    </source>
</evidence>